<dbReference type="EMBL" id="CP054301">
    <property type="protein sequence ID" value="QKK80044.1"/>
    <property type="molecule type" value="Genomic_DNA"/>
</dbReference>
<sequence length="194" mass="21145">MSEVNLKCACGTVTGKTLAVSSRIGTRITCCCDDCQVFAQFLGQEGKVLDQYGGTDILQIPVSHLTISEGKSEISCVRFSPKGMYRWYAKCCNTPIGNTFGAGGPFIGIIHSFMDKATTSEVDLGKNRGHILTKFAKTPVPENLKGSSLSINFRVVTKILSWKLKGLNKPSEFFNNNAEPICEPQILDKKAQNS</sequence>
<proteinExistence type="predicted"/>
<evidence type="ECO:0000313" key="1">
    <source>
        <dbReference type="EMBL" id="QKK80044.1"/>
    </source>
</evidence>
<evidence type="ECO:0008006" key="3">
    <source>
        <dbReference type="Google" id="ProtNLM"/>
    </source>
</evidence>
<reference evidence="1 2" key="1">
    <citation type="submission" date="2020-06" db="EMBL/GenBank/DDBJ databases">
        <authorList>
            <person name="Voronona O.L."/>
            <person name="Aksenova E.I."/>
            <person name="Kunda M.S."/>
            <person name="Semenov A.N."/>
            <person name="Ryzhova N."/>
        </authorList>
    </citation>
    <scope>NUCLEOTIDE SEQUENCE [LARGE SCALE GENOMIC DNA]</scope>
    <source>
        <strain evidence="1 2">MPKMM3633</strain>
    </source>
</reference>
<name>A0A859CUJ0_9GAMM</name>
<dbReference type="AlphaFoldDB" id="A0A859CUJ0"/>
<dbReference type="InterPro" id="IPR046149">
    <property type="entry name" value="DUF6151"/>
</dbReference>
<gene>
    <name evidence="1" type="ORF">MP3633_1310</name>
</gene>
<dbReference type="KEGG" id="mpri:MP3633_1310"/>
<dbReference type="Proteomes" id="UP000509371">
    <property type="component" value="Chromosome"/>
</dbReference>
<accession>A0A859CUJ0</accession>
<dbReference type="Pfam" id="PF19648">
    <property type="entry name" value="DUF6151"/>
    <property type="match status" value="1"/>
</dbReference>
<dbReference type="Gene3D" id="2.170.150.70">
    <property type="match status" value="1"/>
</dbReference>
<protein>
    <recommendedName>
        <fullName evidence="3">CENP-V/GFA domain-containing protein</fullName>
    </recommendedName>
</protein>
<organism evidence="1 2">
    <name type="scientific">Marinomonas primoryensis</name>
    <dbReference type="NCBI Taxonomy" id="178399"/>
    <lineage>
        <taxon>Bacteria</taxon>
        <taxon>Pseudomonadati</taxon>
        <taxon>Pseudomonadota</taxon>
        <taxon>Gammaproteobacteria</taxon>
        <taxon>Oceanospirillales</taxon>
        <taxon>Oceanospirillaceae</taxon>
        <taxon>Marinomonas</taxon>
    </lineage>
</organism>
<dbReference type="RefSeq" id="WP_176334914.1">
    <property type="nucleotide sequence ID" value="NZ_BAAAEF010000013.1"/>
</dbReference>
<evidence type="ECO:0000313" key="2">
    <source>
        <dbReference type="Proteomes" id="UP000509371"/>
    </source>
</evidence>